<dbReference type="InterPro" id="IPR010662">
    <property type="entry name" value="RBBP9/YdeN"/>
</dbReference>
<sequence length="64" mass="7139">MVCSDNDEFLSLEKAHIFANCWKSDLIMLPGAGHIHTAAGYGEWKEGEKLINERSDNGLIPNHN</sequence>
<reference evidence="1" key="2">
    <citation type="journal article" date="2024" name="Toxins">
        <title>Genome Sequence Analysis of Native Xenorhabdus Strains Isolated from Entomopathogenic Nematodes in Argentina.</title>
        <authorList>
            <person name="Palma L."/>
            <person name="Frizzo L."/>
            <person name="Kaiser S."/>
            <person name="Berry C."/>
            <person name="Caballero P."/>
            <person name="Bode H.B."/>
            <person name="Del Valle E.E."/>
        </authorList>
    </citation>
    <scope>NUCLEOTIDE SEQUENCE</scope>
    <source>
        <strain evidence="1">M</strain>
    </source>
</reference>
<organism evidence="1">
    <name type="scientific">Xenorhabdus szentirmaii</name>
    <dbReference type="NCBI Taxonomy" id="290112"/>
    <lineage>
        <taxon>Bacteria</taxon>
        <taxon>Pseudomonadati</taxon>
        <taxon>Pseudomonadota</taxon>
        <taxon>Gammaproteobacteria</taxon>
        <taxon>Enterobacterales</taxon>
        <taxon>Morganellaceae</taxon>
        <taxon>Xenorhabdus</taxon>
    </lineage>
</organism>
<keyword evidence="1" id="KW-0378">Hydrolase</keyword>
<dbReference type="EMBL" id="JACXBF010000128">
    <property type="protein sequence ID" value="MBD2800131.1"/>
    <property type="molecule type" value="Genomic_DNA"/>
</dbReference>
<evidence type="ECO:0000313" key="1">
    <source>
        <dbReference type="EMBL" id="MBD2800131.1"/>
    </source>
</evidence>
<name>A0AAW3YS20_9GAMM</name>
<dbReference type="GO" id="GO:0016787">
    <property type="term" value="F:hydrolase activity"/>
    <property type="evidence" value="ECO:0007669"/>
    <property type="project" value="UniProtKB-KW"/>
</dbReference>
<dbReference type="Pfam" id="PF06821">
    <property type="entry name" value="Ser_hydrolase"/>
    <property type="match status" value="1"/>
</dbReference>
<proteinExistence type="predicted"/>
<protein>
    <submittedName>
        <fullName evidence="1">Alpha/beta hydrolase</fullName>
    </submittedName>
</protein>
<comment type="caution">
    <text evidence="1">The sequence shown here is derived from an EMBL/GenBank/DDBJ whole genome shotgun (WGS) entry which is preliminary data.</text>
</comment>
<gene>
    <name evidence="1" type="ORF">ID854_06570</name>
</gene>
<dbReference type="SUPFAM" id="SSF53474">
    <property type="entry name" value="alpha/beta-Hydrolases"/>
    <property type="match status" value="1"/>
</dbReference>
<accession>A0AAW3YS20</accession>
<reference evidence="1" key="1">
    <citation type="submission" date="2020-09" db="EMBL/GenBank/DDBJ databases">
        <authorList>
            <person name="Palma L."/>
            <person name="Caballero P."/>
            <person name="Berry C."/>
            <person name="Del Valle E."/>
        </authorList>
    </citation>
    <scope>NUCLEOTIDE SEQUENCE</scope>
    <source>
        <strain evidence="1">M</strain>
    </source>
</reference>
<dbReference type="InterPro" id="IPR029058">
    <property type="entry name" value="AB_hydrolase_fold"/>
</dbReference>
<dbReference type="AlphaFoldDB" id="A0AAW3YS20"/>
<dbReference type="Proteomes" id="UP001193920">
    <property type="component" value="Unassembled WGS sequence"/>
</dbReference>
<dbReference type="Gene3D" id="3.40.50.1820">
    <property type="entry name" value="alpha/beta hydrolase"/>
    <property type="match status" value="1"/>
</dbReference>